<keyword evidence="3" id="KW-1185">Reference proteome</keyword>
<feature type="region of interest" description="Disordered" evidence="1">
    <location>
        <begin position="109"/>
        <end position="142"/>
    </location>
</feature>
<evidence type="ECO:0000256" key="1">
    <source>
        <dbReference type="SAM" id="MobiDB-lite"/>
    </source>
</evidence>
<dbReference type="AlphaFoldDB" id="A0A8K0XPI8"/>
<proteinExistence type="predicted"/>
<protein>
    <submittedName>
        <fullName evidence="2">Uncharacterized protein</fullName>
    </submittedName>
</protein>
<evidence type="ECO:0000313" key="2">
    <source>
        <dbReference type="EMBL" id="KAH8100345.1"/>
    </source>
</evidence>
<feature type="region of interest" description="Disordered" evidence="1">
    <location>
        <begin position="228"/>
        <end position="261"/>
    </location>
</feature>
<organism evidence="2 3">
    <name type="scientific">Cristinia sonorae</name>
    <dbReference type="NCBI Taxonomy" id="1940300"/>
    <lineage>
        <taxon>Eukaryota</taxon>
        <taxon>Fungi</taxon>
        <taxon>Dikarya</taxon>
        <taxon>Basidiomycota</taxon>
        <taxon>Agaricomycotina</taxon>
        <taxon>Agaricomycetes</taxon>
        <taxon>Agaricomycetidae</taxon>
        <taxon>Agaricales</taxon>
        <taxon>Pleurotineae</taxon>
        <taxon>Stephanosporaceae</taxon>
        <taxon>Cristinia</taxon>
    </lineage>
</organism>
<comment type="caution">
    <text evidence="2">The sequence shown here is derived from an EMBL/GenBank/DDBJ whole genome shotgun (WGS) entry which is preliminary data.</text>
</comment>
<dbReference type="Proteomes" id="UP000813824">
    <property type="component" value="Unassembled WGS sequence"/>
</dbReference>
<accession>A0A8K0XPI8</accession>
<reference evidence="2" key="1">
    <citation type="journal article" date="2021" name="New Phytol.">
        <title>Evolutionary innovations through gain and loss of genes in the ectomycorrhizal Boletales.</title>
        <authorList>
            <person name="Wu G."/>
            <person name="Miyauchi S."/>
            <person name="Morin E."/>
            <person name="Kuo A."/>
            <person name="Drula E."/>
            <person name="Varga T."/>
            <person name="Kohler A."/>
            <person name="Feng B."/>
            <person name="Cao Y."/>
            <person name="Lipzen A."/>
            <person name="Daum C."/>
            <person name="Hundley H."/>
            <person name="Pangilinan J."/>
            <person name="Johnson J."/>
            <person name="Barry K."/>
            <person name="LaButti K."/>
            <person name="Ng V."/>
            <person name="Ahrendt S."/>
            <person name="Min B."/>
            <person name="Choi I.G."/>
            <person name="Park H."/>
            <person name="Plett J.M."/>
            <person name="Magnuson J."/>
            <person name="Spatafora J.W."/>
            <person name="Nagy L.G."/>
            <person name="Henrissat B."/>
            <person name="Grigoriev I.V."/>
            <person name="Yang Z.L."/>
            <person name="Xu J."/>
            <person name="Martin F.M."/>
        </authorList>
    </citation>
    <scope>NUCLEOTIDE SEQUENCE</scope>
    <source>
        <strain evidence="2">KKN 215</strain>
    </source>
</reference>
<name>A0A8K0XPI8_9AGAR</name>
<dbReference type="EMBL" id="JAEVFJ010000016">
    <property type="protein sequence ID" value="KAH8100345.1"/>
    <property type="molecule type" value="Genomic_DNA"/>
</dbReference>
<evidence type="ECO:0000313" key="3">
    <source>
        <dbReference type="Proteomes" id="UP000813824"/>
    </source>
</evidence>
<sequence>MHIKHAVFESFSLNCRLRQLGMQVNHSPASDEQSHSQSLLFYSPPSQHQSDGYFNCLGISNVDISSFAPTIQITHQPDFPSLNVAQGDLEECRGLWSLPYLQETHSVSPAGSSSTLGASPYASSDALSPETPSRTFSPRTYAAPSTSTELFGFPQVGHPPQTPYIASAVDDFPWAIPKVHFSRTSELQPTLLISTENCSPHLSASGSPYGTNSPFPSPMLSPHFEGLISSAHSSPQPLETPLTAEEQTEGSPRSESTRKVIFRRDGKPGIPLVEALSKTVPVDDAGELVDCFLGCRKISLKIRWPGYIEHGCYINVKNGTALTRAELLTRIALRVDKWMKHESRGDRLPERSKSDHVQPFIIGSPRLRETVMIDSIARKGDNTWIFIPRLQSSQIASTLVIEGV</sequence>
<gene>
    <name evidence="2" type="ORF">BXZ70DRAFT_939102</name>
</gene>
<dbReference type="OrthoDB" id="2662268at2759"/>